<name>A0A382A5V2_9ZZZZ</name>
<proteinExistence type="predicted"/>
<evidence type="ECO:0000313" key="1">
    <source>
        <dbReference type="EMBL" id="SVA96925.1"/>
    </source>
</evidence>
<dbReference type="AlphaFoldDB" id="A0A382A5V2"/>
<dbReference type="EMBL" id="UINC01024041">
    <property type="protein sequence ID" value="SVA96925.1"/>
    <property type="molecule type" value="Genomic_DNA"/>
</dbReference>
<protein>
    <submittedName>
        <fullName evidence="1">Uncharacterized protein</fullName>
    </submittedName>
</protein>
<accession>A0A382A5V2</accession>
<gene>
    <name evidence="1" type="ORF">METZ01_LOCUS149779</name>
</gene>
<organism evidence="1">
    <name type="scientific">marine metagenome</name>
    <dbReference type="NCBI Taxonomy" id="408172"/>
    <lineage>
        <taxon>unclassified sequences</taxon>
        <taxon>metagenomes</taxon>
        <taxon>ecological metagenomes</taxon>
    </lineage>
</organism>
<reference evidence="1" key="1">
    <citation type="submission" date="2018-05" db="EMBL/GenBank/DDBJ databases">
        <authorList>
            <person name="Lanie J.A."/>
            <person name="Ng W.-L."/>
            <person name="Kazmierczak K.M."/>
            <person name="Andrzejewski T.M."/>
            <person name="Davidsen T.M."/>
            <person name="Wayne K.J."/>
            <person name="Tettelin H."/>
            <person name="Glass J.I."/>
            <person name="Rusch D."/>
            <person name="Podicherti R."/>
            <person name="Tsui H.-C.T."/>
            <person name="Winkler M.E."/>
        </authorList>
    </citation>
    <scope>NUCLEOTIDE SEQUENCE</scope>
</reference>
<sequence>MKQYIMGVITGAYPLASVAMSMGDPAN</sequence>